<dbReference type="PANTHER" id="PTHR47981">
    <property type="entry name" value="RAB FAMILY"/>
    <property type="match status" value="1"/>
</dbReference>
<protein>
    <recommendedName>
        <fullName evidence="5">GTP-binding protein</fullName>
    </recommendedName>
</protein>
<dbReference type="SMART" id="SM00173">
    <property type="entry name" value="RAS"/>
    <property type="match status" value="1"/>
</dbReference>
<comment type="similarity">
    <text evidence="1">Belongs to the small GTPase superfamily. Rab family.</text>
</comment>
<feature type="non-terminal residue" evidence="4">
    <location>
        <position position="1"/>
    </location>
</feature>
<dbReference type="Gene3D" id="3.40.50.300">
    <property type="entry name" value="P-loop containing nucleotide triphosphate hydrolases"/>
    <property type="match status" value="1"/>
</dbReference>
<evidence type="ECO:0000256" key="3">
    <source>
        <dbReference type="ARBA" id="ARBA00023134"/>
    </source>
</evidence>
<name>X1SRT4_9ZZZZ</name>
<proteinExistence type="inferred from homology"/>
<reference evidence="4" key="1">
    <citation type="journal article" date="2014" name="Front. Microbiol.">
        <title>High frequency of phylogenetically diverse reductive dehalogenase-homologous genes in deep subseafloor sedimentary metagenomes.</title>
        <authorList>
            <person name="Kawai M."/>
            <person name="Futagami T."/>
            <person name="Toyoda A."/>
            <person name="Takaki Y."/>
            <person name="Nishi S."/>
            <person name="Hori S."/>
            <person name="Arai W."/>
            <person name="Tsubouchi T."/>
            <person name="Morono Y."/>
            <person name="Uchiyama I."/>
            <person name="Ito T."/>
            <person name="Fujiyama A."/>
            <person name="Inagaki F."/>
            <person name="Takami H."/>
        </authorList>
    </citation>
    <scope>NUCLEOTIDE SEQUENCE</scope>
    <source>
        <strain evidence="4">Expedition CK06-06</strain>
    </source>
</reference>
<keyword evidence="3" id="KW-0342">GTP-binding</keyword>
<gene>
    <name evidence="4" type="ORF">S12H4_26357</name>
</gene>
<evidence type="ECO:0008006" key="5">
    <source>
        <dbReference type="Google" id="ProtNLM"/>
    </source>
</evidence>
<organism evidence="4">
    <name type="scientific">marine sediment metagenome</name>
    <dbReference type="NCBI Taxonomy" id="412755"/>
    <lineage>
        <taxon>unclassified sequences</taxon>
        <taxon>metagenomes</taxon>
        <taxon>ecological metagenomes</taxon>
    </lineage>
</organism>
<dbReference type="GO" id="GO:0003924">
    <property type="term" value="F:GTPase activity"/>
    <property type="evidence" value="ECO:0007669"/>
    <property type="project" value="InterPro"/>
</dbReference>
<dbReference type="AlphaFoldDB" id="X1SRT4"/>
<dbReference type="InterPro" id="IPR001806">
    <property type="entry name" value="Small_GTPase"/>
</dbReference>
<dbReference type="GO" id="GO:0005525">
    <property type="term" value="F:GTP binding"/>
    <property type="evidence" value="ECO:0007669"/>
    <property type="project" value="UniProtKB-KW"/>
</dbReference>
<dbReference type="Pfam" id="PF00071">
    <property type="entry name" value="Ras"/>
    <property type="match status" value="1"/>
</dbReference>
<dbReference type="PROSITE" id="PS51419">
    <property type="entry name" value="RAB"/>
    <property type="match status" value="1"/>
</dbReference>
<evidence type="ECO:0000256" key="2">
    <source>
        <dbReference type="ARBA" id="ARBA00022741"/>
    </source>
</evidence>
<dbReference type="PROSITE" id="PS51421">
    <property type="entry name" value="RAS"/>
    <property type="match status" value="1"/>
</dbReference>
<dbReference type="SUPFAM" id="SSF52540">
    <property type="entry name" value="P-loop containing nucleoside triphosphate hydrolases"/>
    <property type="match status" value="1"/>
</dbReference>
<keyword evidence="2" id="KW-0547">Nucleotide-binding</keyword>
<comment type="caution">
    <text evidence="4">The sequence shown here is derived from an EMBL/GenBank/DDBJ whole genome shotgun (WGS) entry which is preliminary data.</text>
</comment>
<evidence type="ECO:0000313" key="4">
    <source>
        <dbReference type="EMBL" id="GAI81856.1"/>
    </source>
</evidence>
<dbReference type="EMBL" id="BARW01014945">
    <property type="protein sequence ID" value="GAI81856.1"/>
    <property type="molecule type" value="Genomic_DNA"/>
</dbReference>
<sequence>KKENSQREIIIGRIFDLRSQRYFPYLHSLFYYGAKGGIIVFDVTNRDSFQAISKWRDIIWGHAGNIPILICGNKSDLRQDNQNQVDIGEAVSFTEKLSKKQEFKIPYIEISALKSIVAYNANGSADDNIEDIYPTTDAFRQPFVNWLIEILKKHKVPDNI</sequence>
<dbReference type="InterPro" id="IPR027417">
    <property type="entry name" value="P-loop_NTPase"/>
</dbReference>
<accession>X1SRT4</accession>
<dbReference type="SMART" id="SM00175">
    <property type="entry name" value="RAB"/>
    <property type="match status" value="1"/>
</dbReference>
<evidence type="ECO:0000256" key="1">
    <source>
        <dbReference type="ARBA" id="ARBA00006270"/>
    </source>
</evidence>
<dbReference type="PANTHER" id="PTHR47981:SF20">
    <property type="entry name" value="RAS-RELATED PROTEIN RAB-7A"/>
    <property type="match status" value="1"/>
</dbReference>